<proteinExistence type="predicted"/>
<gene>
    <name evidence="2" type="ORF">B0H67DRAFT_677606</name>
</gene>
<feature type="compositionally biased region" description="Basic and acidic residues" evidence="1">
    <location>
        <begin position="176"/>
        <end position="211"/>
    </location>
</feature>
<keyword evidence="3" id="KW-1185">Reference proteome</keyword>
<feature type="region of interest" description="Disordered" evidence="1">
    <location>
        <begin position="175"/>
        <end position="211"/>
    </location>
</feature>
<evidence type="ECO:0000313" key="2">
    <source>
        <dbReference type="EMBL" id="KAK0729599.1"/>
    </source>
</evidence>
<protein>
    <submittedName>
        <fullName evidence="2">Uncharacterized protein</fullName>
    </submittedName>
</protein>
<sequence length="211" mass="24568">MPWYIFALHKPPYPLFSLLPLVRKTPTTITQTNPVLKKNKRRQDHNTKDEMGQEVDIKKYGSLLPPAGDPGNQAQRISPEEQKQQLNILEALFTAKINAIDKAARDAQHKHAAKVGADKKMEECRTLAEWRIRNTKPKFRSLHKFFAWLRAAKEKTRELKEYTQGRNLALSGVSVFREETHKERTHKEENEMNKEEIRKEEIRKEGTSEGE</sequence>
<reference evidence="2" key="1">
    <citation type="submission" date="2023-06" db="EMBL/GenBank/DDBJ databases">
        <title>Genome-scale phylogeny and comparative genomics of the fungal order Sordariales.</title>
        <authorList>
            <consortium name="Lawrence Berkeley National Laboratory"/>
            <person name="Hensen N."/>
            <person name="Bonometti L."/>
            <person name="Westerberg I."/>
            <person name="Brannstrom I.O."/>
            <person name="Guillou S."/>
            <person name="Cros-Aarteil S."/>
            <person name="Calhoun S."/>
            <person name="Haridas S."/>
            <person name="Kuo A."/>
            <person name="Mondo S."/>
            <person name="Pangilinan J."/>
            <person name="Riley R."/>
            <person name="Labutti K."/>
            <person name="Andreopoulos B."/>
            <person name="Lipzen A."/>
            <person name="Chen C."/>
            <person name="Yanf M."/>
            <person name="Daum C."/>
            <person name="Ng V."/>
            <person name="Clum A."/>
            <person name="Steindorff A."/>
            <person name="Ohm R."/>
            <person name="Martin F."/>
            <person name="Silar P."/>
            <person name="Natvig D."/>
            <person name="Lalanne C."/>
            <person name="Gautier V."/>
            <person name="Ament-Velasquez S.L."/>
            <person name="Kruys A."/>
            <person name="Hutchinson M.I."/>
            <person name="Powell A.J."/>
            <person name="Barry K."/>
            <person name="Miller A.N."/>
            <person name="Grigoriev I.V."/>
            <person name="Debuchy R."/>
            <person name="Gladieux P."/>
            <person name="Thoren M.H."/>
            <person name="Johannesson H."/>
        </authorList>
    </citation>
    <scope>NUCLEOTIDE SEQUENCE</scope>
    <source>
        <strain evidence="2">SMH4607-1</strain>
    </source>
</reference>
<accession>A0AA40B8M4</accession>
<comment type="caution">
    <text evidence="2">The sequence shown here is derived from an EMBL/GenBank/DDBJ whole genome shotgun (WGS) entry which is preliminary data.</text>
</comment>
<name>A0AA40B8M4_9PEZI</name>
<evidence type="ECO:0000313" key="3">
    <source>
        <dbReference type="Proteomes" id="UP001172102"/>
    </source>
</evidence>
<dbReference type="EMBL" id="JAUKUA010000001">
    <property type="protein sequence ID" value="KAK0729599.1"/>
    <property type="molecule type" value="Genomic_DNA"/>
</dbReference>
<feature type="region of interest" description="Disordered" evidence="1">
    <location>
        <begin position="34"/>
        <end position="81"/>
    </location>
</feature>
<dbReference type="Proteomes" id="UP001172102">
    <property type="component" value="Unassembled WGS sequence"/>
</dbReference>
<dbReference type="AlphaFoldDB" id="A0AA40B8M4"/>
<organism evidence="2 3">
    <name type="scientific">Lasiosphaeris hirsuta</name>
    <dbReference type="NCBI Taxonomy" id="260670"/>
    <lineage>
        <taxon>Eukaryota</taxon>
        <taxon>Fungi</taxon>
        <taxon>Dikarya</taxon>
        <taxon>Ascomycota</taxon>
        <taxon>Pezizomycotina</taxon>
        <taxon>Sordariomycetes</taxon>
        <taxon>Sordariomycetidae</taxon>
        <taxon>Sordariales</taxon>
        <taxon>Lasiosphaeriaceae</taxon>
        <taxon>Lasiosphaeris</taxon>
    </lineage>
</organism>
<feature type="compositionally biased region" description="Basic and acidic residues" evidence="1">
    <location>
        <begin position="44"/>
        <end position="59"/>
    </location>
</feature>
<evidence type="ECO:0000256" key="1">
    <source>
        <dbReference type="SAM" id="MobiDB-lite"/>
    </source>
</evidence>